<feature type="transmembrane region" description="Helical" evidence="11">
    <location>
        <begin position="78"/>
        <end position="99"/>
    </location>
</feature>
<keyword evidence="5" id="KW-0762">Sugar transport</keyword>
<dbReference type="EMBL" id="JAGYHF010000001">
    <property type="protein sequence ID" value="MBS4076850.1"/>
    <property type="molecule type" value="Genomic_DNA"/>
</dbReference>
<accession>A0ABS5MRD8</accession>
<keyword evidence="7" id="KW-0972">Capsule biogenesis/degradation</keyword>
<feature type="transmembrane region" description="Helical" evidence="11">
    <location>
        <begin position="188"/>
        <end position="209"/>
    </location>
</feature>
<keyword evidence="4 11" id="KW-1003">Cell membrane</keyword>
<evidence type="ECO:0000256" key="9">
    <source>
        <dbReference type="ARBA" id="ARBA00023047"/>
    </source>
</evidence>
<dbReference type="InterPro" id="IPR047817">
    <property type="entry name" value="ABC2_TM_bact-type"/>
</dbReference>
<dbReference type="Pfam" id="PF01061">
    <property type="entry name" value="ABC2_membrane"/>
    <property type="match status" value="1"/>
</dbReference>
<feature type="domain" description="ABC transmembrane type-2" evidence="12">
    <location>
        <begin position="39"/>
        <end position="265"/>
    </location>
</feature>
<dbReference type="Proteomes" id="UP000676035">
    <property type="component" value="Unassembled WGS sequence"/>
</dbReference>
<evidence type="ECO:0000256" key="6">
    <source>
        <dbReference type="ARBA" id="ARBA00022692"/>
    </source>
</evidence>
<evidence type="ECO:0000256" key="5">
    <source>
        <dbReference type="ARBA" id="ARBA00022597"/>
    </source>
</evidence>
<feature type="transmembrane region" description="Helical" evidence="11">
    <location>
        <begin position="119"/>
        <end position="142"/>
    </location>
</feature>
<reference evidence="13 14" key="1">
    <citation type="submission" date="2021-04" db="EMBL/GenBank/DDBJ databases">
        <title>Pseudomonas rustica sp. nov. isolated from raw milk.</title>
        <authorList>
            <person name="Fiedler G."/>
            <person name="Gieschler S."/>
            <person name="Kabisch J."/>
            <person name="Grimmler C."/>
            <person name="Brinks E."/>
            <person name="Wagner N."/>
            <person name="Hetzer B."/>
            <person name="Franz C.M.A.P."/>
            <person name="Boehnlein C."/>
        </authorList>
    </citation>
    <scope>NUCLEOTIDE SEQUENCE [LARGE SCALE GENOMIC DNA]</scope>
    <source>
        <strain evidence="13 14">MBT-4</strain>
    </source>
</reference>
<gene>
    <name evidence="13" type="ORF">KFS80_00920</name>
</gene>
<comment type="subcellular location">
    <subcellularLocation>
        <location evidence="11">Cell inner membrane</location>
        <topology evidence="11">Multi-pass membrane protein</topology>
    </subcellularLocation>
    <subcellularLocation>
        <location evidence="1">Cell membrane</location>
        <topology evidence="1">Multi-pass membrane protein</topology>
    </subcellularLocation>
</comment>
<dbReference type="PANTHER" id="PTHR30413">
    <property type="entry name" value="INNER MEMBRANE TRANSPORT PERMEASE"/>
    <property type="match status" value="1"/>
</dbReference>
<evidence type="ECO:0000313" key="13">
    <source>
        <dbReference type="EMBL" id="MBS4076850.1"/>
    </source>
</evidence>
<comment type="similarity">
    <text evidence="2 11">Belongs to the ABC-2 integral membrane protein family.</text>
</comment>
<name>A0ABS5MRD8_9PSED</name>
<feature type="transmembrane region" description="Helical" evidence="11">
    <location>
        <begin position="45"/>
        <end position="66"/>
    </location>
</feature>
<sequence length="273" mass="30944">MKNYSASPLEMINSFWCNKRLIMQLSKREVLGRYRGSTLGLSWSFFNPILMLVIYTFVFSVVFKARWGVSADESKTDFAIILFVGLLIHGLFAECINKAPGLITSNVSYVKKVVFPVEVLSWVAFMSALFHAAISLVVLLLAQLVFKHSIPWTAILLPFVLLPLFLSIMGLSWLFASLGVYLRDITQITVMFTTVMLFMSAVFFPITALPEKYQVWIRINPLAYIIEQSRNVLIFGQVPDLLTWSIMLVIGGVVAWCGFAWFQKTRKGFADVL</sequence>
<dbReference type="PANTHER" id="PTHR30413:SF10">
    <property type="entry name" value="CAPSULE POLYSACCHARIDE EXPORT INNER-MEMBRANE PROTEIN CTRC"/>
    <property type="match status" value="1"/>
</dbReference>
<keyword evidence="9" id="KW-0625">Polysaccharide transport</keyword>
<evidence type="ECO:0000256" key="3">
    <source>
        <dbReference type="ARBA" id="ARBA00022448"/>
    </source>
</evidence>
<keyword evidence="8 11" id="KW-1133">Transmembrane helix</keyword>
<dbReference type="RefSeq" id="WP_212543733.1">
    <property type="nucleotide sequence ID" value="NZ_JAGYHF010000001.1"/>
</dbReference>
<proteinExistence type="inferred from homology"/>
<feature type="transmembrane region" description="Helical" evidence="11">
    <location>
        <begin position="241"/>
        <end position="262"/>
    </location>
</feature>
<evidence type="ECO:0000256" key="11">
    <source>
        <dbReference type="RuleBase" id="RU361157"/>
    </source>
</evidence>
<comment type="caution">
    <text evidence="13">The sequence shown here is derived from an EMBL/GenBank/DDBJ whole genome shotgun (WGS) entry which is preliminary data.</text>
</comment>
<keyword evidence="6 11" id="KW-0812">Transmembrane</keyword>
<dbReference type="PRINTS" id="PR00164">
    <property type="entry name" value="ABC2TRNSPORT"/>
</dbReference>
<evidence type="ECO:0000256" key="1">
    <source>
        <dbReference type="ARBA" id="ARBA00004651"/>
    </source>
</evidence>
<evidence type="ECO:0000256" key="4">
    <source>
        <dbReference type="ARBA" id="ARBA00022475"/>
    </source>
</evidence>
<evidence type="ECO:0000313" key="14">
    <source>
        <dbReference type="Proteomes" id="UP000676035"/>
    </source>
</evidence>
<dbReference type="InterPro" id="IPR013525">
    <property type="entry name" value="ABC2_TM"/>
</dbReference>
<keyword evidence="10 11" id="KW-0472">Membrane</keyword>
<keyword evidence="3 11" id="KW-0813">Transport</keyword>
<dbReference type="PIRSF" id="PIRSF006648">
    <property type="entry name" value="DrrB"/>
    <property type="match status" value="1"/>
</dbReference>
<keyword evidence="14" id="KW-1185">Reference proteome</keyword>
<evidence type="ECO:0000256" key="7">
    <source>
        <dbReference type="ARBA" id="ARBA00022903"/>
    </source>
</evidence>
<evidence type="ECO:0000256" key="8">
    <source>
        <dbReference type="ARBA" id="ARBA00022989"/>
    </source>
</evidence>
<evidence type="ECO:0000259" key="12">
    <source>
        <dbReference type="PROSITE" id="PS51012"/>
    </source>
</evidence>
<dbReference type="InterPro" id="IPR000412">
    <property type="entry name" value="ABC_2_transport"/>
</dbReference>
<dbReference type="PROSITE" id="PS51012">
    <property type="entry name" value="ABC_TM2"/>
    <property type="match status" value="1"/>
</dbReference>
<evidence type="ECO:0000256" key="2">
    <source>
        <dbReference type="ARBA" id="ARBA00007783"/>
    </source>
</evidence>
<protein>
    <recommendedName>
        <fullName evidence="11">Transport permease protein</fullName>
    </recommendedName>
</protein>
<organism evidence="13 14">
    <name type="scientific">Pseudomonas rustica</name>
    <dbReference type="NCBI Taxonomy" id="2827099"/>
    <lineage>
        <taxon>Bacteria</taxon>
        <taxon>Pseudomonadati</taxon>
        <taxon>Pseudomonadota</taxon>
        <taxon>Gammaproteobacteria</taxon>
        <taxon>Pseudomonadales</taxon>
        <taxon>Pseudomonadaceae</taxon>
        <taxon>Pseudomonas</taxon>
    </lineage>
</organism>
<evidence type="ECO:0000256" key="10">
    <source>
        <dbReference type="ARBA" id="ARBA00023136"/>
    </source>
</evidence>
<feature type="transmembrane region" description="Helical" evidence="11">
    <location>
        <begin position="154"/>
        <end position="176"/>
    </location>
</feature>